<proteinExistence type="predicted"/>
<dbReference type="PANTHER" id="PTHR47519">
    <property type="entry name" value="NUCLEAR HORMONE RECEPTOR FAMILY MEMBER NHR-31-RELATED"/>
    <property type="match status" value="1"/>
</dbReference>
<protein>
    <submittedName>
        <fullName evidence="5">Ligand-binding domain of nuclear hormone receptor</fullName>
    </submittedName>
</protein>
<keyword evidence="6" id="KW-1185">Reference proteome</keyword>
<evidence type="ECO:0000259" key="4">
    <source>
        <dbReference type="PROSITE" id="PS51843"/>
    </source>
</evidence>
<dbReference type="PANTHER" id="PTHR47519:SF3">
    <property type="entry name" value="NUCLEAR HORMONE RECEPTOR FAMILY MEMBER NHR-5"/>
    <property type="match status" value="1"/>
</dbReference>
<evidence type="ECO:0000313" key="5">
    <source>
        <dbReference type="EMBL" id="KJH41402.1"/>
    </source>
</evidence>
<reference evidence="6" key="2">
    <citation type="journal article" date="2016" name="Sci. Rep.">
        <title>Dictyocaulus viviparus genome, variome and transcriptome elucidate lungworm biology and support future intervention.</title>
        <authorList>
            <person name="McNulty S.N."/>
            <person name="Strube C."/>
            <person name="Rosa B.A."/>
            <person name="Martin J.C."/>
            <person name="Tyagi R."/>
            <person name="Choi Y.J."/>
            <person name="Wang Q."/>
            <person name="Hallsworth Pepin K."/>
            <person name="Zhang X."/>
            <person name="Ozersky P."/>
            <person name="Wilson R.K."/>
            <person name="Sternberg P.W."/>
            <person name="Gasser R.B."/>
            <person name="Mitreva M."/>
        </authorList>
    </citation>
    <scope>NUCLEOTIDE SEQUENCE [LARGE SCALE GENOMIC DNA]</scope>
    <source>
        <strain evidence="6">HannoverDv2000</strain>
    </source>
</reference>
<reference evidence="5 6" key="1">
    <citation type="submission" date="2013-11" db="EMBL/GenBank/DDBJ databases">
        <title>Draft genome of the bovine lungworm Dictyocaulus viviparus.</title>
        <authorList>
            <person name="Mitreva M."/>
        </authorList>
    </citation>
    <scope>NUCLEOTIDE SEQUENCE [LARGE SCALE GENOMIC DNA]</scope>
    <source>
        <strain evidence="5 6">HannoverDv2000</strain>
    </source>
</reference>
<sequence length="462" mass="51978">MKGDTSMDALELYPLTTNKLRDIINDPRKLKGKRCEMRYEPFRMAKNNELSTVSYRQVIAAIDWVEHLATLIGGLSVDDRVLMLINIAYDFNGLFVDIALVKNAFAPLMVFKTAARTAEVTKDENILCLCNFSYVPRNISRAFSDSYHLGNGLVDRTLDELVTPYRSYGMEDEEIVCISALIVFNPLSRDLSTEAFDRILEMRSKIEDTLFIIIKEARVSSNPVVCFGNILLSLPIVTVGSGKSYDFSIINKLILFAVTMMLANTMCENMQFAQAFLNFGQFPLLTDLFGYFLMESSADEENTEEMEALSIAGMKELSYSMTNPSEDEPQHFHLLQPPGNYTLTEMFDDLSCHMFEHTSSITSTFPPTVGQIPNPNGEITSSHLNPVRAVMFAEYPPLCASHYPSMCHYMYNSVPNPSSNVMTQMYSNSCSVVTNAISVIKAPYFPLDSSYEESKEQAQNIN</sequence>
<feature type="domain" description="NR LBD" evidence="4">
    <location>
        <begin position="1"/>
        <end position="292"/>
    </location>
</feature>
<evidence type="ECO:0000256" key="2">
    <source>
        <dbReference type="ARBA" id="ARBA00023163"/>
    </source>
</evidence>
<dbReference type="PROSITE" id="PS51843">
    <property type="entry name" value="NR_LBD"/>
    <property type="match status" value="1"/>
</dbReference>
<evidence type="ECO:0000313" key="6">
    <source>
        <dbReference type="Proteomes" id="UP000053766"/>
    </source>
</evidence>
<keyword evidence="3 5" id="KW-0675">Receptor</keyword>
<dbReference type="SMART" id="SM00430">
    <property type="entry name" value="HOLI"/>
    <property type="match status" value="1"/>
</dbReference>
<dbReference type="Gene3D" id="1.10.565.10">
    <property type="entry name" value="Retinoid X Receptor"/>
    <property type="match status" value="1"/>
</dbReference>
<dbReference type="AlphaFoldDB" id="A0A0D8XCA8"/>
<dbReference type="InterPro" id="IPR052496">
    <property type="entry name" value="Orphan_Nuclear_Rcpt"/>
</dbReference>
<dbReference type="Proteomes" id="UP000053766">
    <property type="component" value="Unassembled WGS sequence"/>
</dbReference>
<name>A0A0D8XCA8_DICVI</name>
<dbReference type="SUPFAM" id="SSF48508">
    <property type="entry name" value="Nuclear receptor ligand-binding domain"/>
    <property type="match status" value="1"/>
</dbReference>
<gene>
    <name evidence="5" type="ORF">DICVIV_12628</name>
</gene>
<evidence type="ECO:0000256" key="3">
    <source>
        <dbReference type="ARBA" id="ARBA00023170"/>
    </source>
</evidence>
<accession>A0A0D8XCA8</accession>
<evidence type="ECO:0000256" key="1">
    <source>
        <dbReference type="ARBA" id="ARBA00023015"/>
    </source>
</evidence>
<dbReference type="STRING" id="29172.A0A0D8XCA8"/>
<organism evidence="5 6">
    <name type="scientific">Dictyocaulus viviparus</name>
    <name type="common">Bovine lungworm</name>
    <dbReference type="NCBI Taxonomy" id="29172"/>
    <lineage>
        <taxon>Eukaryota</taxon>
        <taxon>Metazoa</taxon>
        <taxon>Ecdysozoa</taxon>
        <taxon>Nematoda</taxon>
        <taxon>Chromadorea</taxon>
        <taxon>Rhabditida</taxon>
        <taxon>Rhabditina</taxon>
        <taxon>Rhabditomorpha</taxon>
        <taxon>Strongyloidea</taxon>
        <taxon>Metastrongylidae</taxon>
        <taxon>Dictyocaulus</taxon>
    </lineage>
</organism>
<keyword evidence="2" id="KW-0804">Transcription</keyword>
<dbReference type="InterPro" id="IPR035500">
    <property type="entry name" value="NHR-like_dom_sf"/>
</dbReference>
<keyword evidence="1" id="KW-0805">Transcription regulation</keyword>
<dbReference type="InterPro" id="IPR000536">
    <property type="entry name" value="Nucl_hrmn_rcpt_lig-bd"/>
</dbReference>
<dbReference type="OrthoDB" id="5838084at2759"/>
<dbReference type="EMBL" id="KN716832">
    <property type="protein sequence ID" value="KJH41402.1"/>
    <property type="molecule type" value="Genomic_DNA"/>
</dbReference>
<dbReference type="Pfam" id="PF00104">
    <property type="entry name" value="Hormone_recep"/>
    <property type="match status" value="1"/>
</dbReference>